<keyword evidence="6" id="KW-1133">Transmembrane helix</keyword>
<accession>A0A1H3ALY8</accession>
<dbReference type="RefSeq" id="WP_091331356.1">
    <property type="nucleotide sequence ID" value="NZ_FNOW01000001.1"/>
</dbReference>
<dbReference type="SUPFAM" id="SSF69593">
    <property type="entry name" value="Glycerol-3-phosphate (1)-acyltransferase"/>
    <property type="match status" value="1"/>
</dbReference>
<evidence type="ECO:0000256" key="5">
    <source>
        <dbReference type="ARBA" id="ARBA00023315"/>
    </source>
</evidence>
<comment type="pathway">
    <text evidence="1">Lipid metabolism.</text>
</comment>
<dbReference type="GO" id="GO:0006654">
    <property type="term" value="P:phosphatidic acid biosynthetic process"/>
    <property type="evidence" value="ECO:0007669"/>
    <property type="project" value="TreeGrafter"/>
</dbReference>
<evidence type="ECO:0000256" key="3">
    <source>
        <dbReference type="ARBA" id="ARBA00022679"/>
    </source>
</evidence>
<evidence type="ECO:0000259" key="7">
    <source>
        <dbReference type="SMART" id="SM00563"/>
    </source>
</evidence>
<evidence type="ECO:0000256" key="1">
    <source>
        <dbReference type="ARBA" id="ARBA00005189"/>
    </source>
</evidence>
<reference evidence="9" key="1">
    <citation type="submission" date="2016-10" db="EMBL/GenBank/DDBJ databases">
        <authorList>
            <person name="Varghese N."/>
            <person name="Submissions S."/>
        </authorList>
    </citation>
    <scope>NUCLEOTIDE SEQUENCE [LARGE SCALE GENOMIC DNA]</scope>
    <source>
        <strain evidence="9">DSM 173</strain>
    </source>
</reference>
<keyword evidence="3 8" id="KW-0808">Transferase</keyword>
<feature type="domain" description="Phospholipid/glycerol acyltransferase" evidence="7">
    <location>
        <begin position="73"/>
        <end position="184"/>
    </location>
</feature>
<gene>
    <name evidence="8" type="ORF">SAMN05421644_10138</name>
</gene>
<evidence type="ECO:0000256" key="6">
    <source>
        <dbReference type="SAM" id="Phobius"/>
    </source>
</evidence>
<dbReference type="GO" id="GO:0003841">
    <property type="term" value="F:1-acylglycerol-3-phosphate O-acyltransferase activity"/>
    <property type="evidence" value="ECO:0007669"/>
    <property type="project" value="TreeGrafter"/>
</dbReference>
<keyword evidence="6" id="KW-0472">Membrane</keyword>
<dbReference type="Pfam" id="PF01553">
    <property type="entry name" value="Acyltransferase"/>
    <property type="match status" value="1"/>
</dbReference>
<feature type="transmembrane region" description="Helical" evidence="6">
    <location>
        <begin position="12"/>
        <end position="29"/>
    </location>
</feature>
<evidence type="ECO:0000313" key="8">
    <source>
        <dbReference type="EMBL" id="SDX30750.1"/>
    </source>
</evidence>
<sequence>MVIRRALWRAGRVSAHLATGTLIGLYLGLNTALRSRSRPAPAWLPRCVRWWHRRLVQTLDITVQRDGTLVPGCLLIGNHVSWLDIPILGAEGEITFLAKADVAAWPVIGWLARLAGTRFITRGAHQADAVAQQLTADLAAQRTVMLFPEGTTTDGHTLGRFHPRLFAIAQQPGVRVQPVAIRYRHRETLALDGDAPYTGDDSLLANLGRLIRHPGLVATVQFLEPISAAEGCSRRALAEQTRCAILTALEQWEPPHLRPHPALVPVTDCYAPPVAGWLEPGAA</sequence>
<dbReference type="OrthoDB" id="319710at2"/>
<evidence type="ECO:0000256" key="4">
    <source>
        <dbReference type="ARBA" id="ARBA00023098"/>
    </source>
</evidence>
<evidence type="ECO:0000313" key="9">
    <source>
        <dbReference type="Proteomes" id="UP000198672"/>
    </source>
</evidence>
<dbReference type="CDD" id="cd07989">
    <property type="entry name" value="LPLAT_AGPAT-like"/>
    <property type="match status" value="1"/>
</dbReference>
<keyword evidence="9" id="KW-1185">Reference proteome</keyword>
<dbReference type="EMBL" id="FNOW01000001">
    <property type="protein sequence ID" value="SDX30750.1"/>
    <property type="molecule type" value="Genomic_DNA"/>
</dbReference>
<dbReference type="Proteomes" id="UP000198672">
    <property type="component" value="Unassembled WGS sequence"/>
</dbReference>
<keyword evidence="2" id="KW-0444">Lipid biosynthesis</keyword>
<dbReference type="PANTHER" id="PTHR10434:SF64">
    <property type="entry name" value="1-ACYL-SN-GLYCEROL-3-PHOSPHATE ACYLTRANSFERASE-RELATED"/>
    <property type="match status" value="1"/>
</dbReference>
<dbReference type="AlphaFoldDB" id="A0A1H3ALY8"/>
<keyword evidence="5 8" id="KW-0012">Acyltransferase</keyword>
<dbReference type="InterPro" id="IPR002123">
    <property type="entry name" value="Plipid/glycerol_acylTrfase"/>
</dbReference>
<dbReference type="STRING" id="61595.SAMN05421644_10138"/>
<protein>
    <submittedName>
        <fullName evidence="8">1-acyl-sn-glycerol-3-phosphate acyltransferase</fullName>
    </submittedName>
</protein>
<dbReference type="PANTHER" id="PTHR10434">
    <property type="entry name" value="1-ACYL-SN-GLYCEROL-3-PHOSPHATE ACYLTRANSFERASE"/>
    <property type="match status" value="1"/>
</dbReference>
<keyword evidence="4" id="KW-0443">Lipid metabolism</keyword>
<organism evidence="8 9">
    <name type="scientific">Allochromatium warmingii</name>
    <name type="common">Chromatium warmingii</name>
    <dbReference type="NCBI Taxonomy" id="61595"/>
    <lineage>
        <taxon>Bacteria</taxon>
        <taxon>Pseudomonadati</taxon>
        <taxon>Pseudomonadota</taxon>
        <taxon>Gammaproteobacteria</taxon>
        <taxon>Chromatiales</taxon>
        <taxon>Chromatiaceae</taxon>
        <taxon>Allochromatium</taxon>
    </lineage>
</organism>
<keyword evidence="6" id="KW-0812">Transmembrane</keyword>
<proteinExistence type="predicted"/>
<name>A0A1H3ALY8_ALLWA</name>
<dbReference type="SMART" id="SM00563">
    <property type="entry name" value="PlsC"/>
    <property type="match status" value="1"/>
</dbReference>
<evidence type="ECO:0000256" key="2">
    <source>
        <dbReference type="ARBA" id="ARBA00022516"/>
    </source>
</evidence>